<dbReference type="Pfam" id="PF00015">
    <property type="entry name" value="MCPsignal"/>
    <property type="match status" value="1"/>
</dbReference>
<feature type="domain" description="Methyl-accepting transducer" evidence="9">
    <location>
        <begin position="393"/>
        <end position="629"/>
    </location>
</feature>
<proteinExistence type="inferred from homology"/>
<dbReference type="GO" id="GO:0006935">
    <property type="term" value="P:chemotaxis"/>
    <property type="evidence" value="ECO:0007669"/>
    <property type="project" value="InterPro"/>
</dbReference>
<sequence>MKFKSLKSKTYALLVPVISVGLIGTMVLSYSNSKDILNKEIDENMNSQLRGIIGSIEKEVSSHSNLTNILVNELENKNYKDANLATLNHSIKSELKSNEHSYGFGVFFEPQNNISKSTYEYRDGNNFKVTYEYNNPNNHYTNEDWYKLGKDNQKLSYTEPYYDKVLKKTLITVSNPFYDKNKQFAGVVTGDLDVSGIQDMIKNIKLTKGDNVFLLSKDGTYLSNSDSSKIMKEKITNESNPSLAKVGQQILNDPNGIVKFQSENKEDKRIYFANMPNTDWTVGIVASEKEILQPVSTLLTNLIVVSSVLIVVIIVAIHFYVRYITRNLNKVKDLSLQLSKGDLTGTLDIRSADEFGAMAHNFNHMIENLKTTISGVMNRATEVYRYAEEVNIKSSQNKELSQDIQKVSNGVVDGAEAQVQNLSDITTAMNEMAIGIQRIAQSSSSVTNSSGSVLQEVNGGNDVIGEAIKKMENIQSTVSKSSEVIKELEEHSKEIQKVMEVITNITEQTNLLSLNASIEAARAGEHGKGFAVVADEVRKLAEQSKASAAQINEIIDNVQKNTHLAVESMKNGELSVNEGVQIINHAGSIFNSIFANVQDVNEQIIEISAATEELSASSEEVAASSNEVLNISTKALSSTKEVTKSSLNQLESTDEVLDSLTKLTEISEELQEVISKFKM</sequence>
<evidence type="ECO:0000313" key="12">
    <source>
        <dbReference type="Proteomes" id="UP000219922"/>
    </source>
</evidence>
<reference evidence="11 12" key="1">
    <citation type="submission" date="2017-09" db="EMBL/GenBank/DDBJ databases">
        <title>Large-scale bioinformatics analysis of Bacillus genomes uncovers conserved roles of natural products in bacterial physiology.</title>
        <authorList>
            <consortium name="Agbiome Team Llc"/>
            <person name="Bleich R.M."/>
            <person name="Grubbs K.J."/>
            <person name="Santa Maria K.C."/>
            <person name="Allen S.E."/>
            <person name="Farag S."/>
            <person name="Shank E.A."/>
            <person name="Bowers A."/>
        </authorList>
    </citation>
    <scope>NUCLEOTIDE SEQUENCE [LARGE SCALE GENOMIC DNA]</scope>
    <source>
        <strain evidence="11 12">AFS092789</strain>
    </source>
</reference>
<organism evidence="11 12">
    <name type="scientific">Bacillus cereus</name>
    <dbReference type="NCBI Taxonomy" id="1396"/>
    <lineage>
        <taxon>Bacteria</taxon>
        <taxon>Bacillati</taxon>
        <taxon>Bacillota</taxon>
        <taxon>Bacilli</taxon>
        <taxon>Bacillales</taxon>
        <taxon>Bacillaceae</taxon>
        <taxon>Bacillus</taxon>
        <taxon>Bacillus cereus group</taxon>
    </lineage>
</organism>
<dbReference type="Gene3D" id="1.10.287.950">
    <property type="entry name" value="Methyl-accepting chemotaxis protein"/>
    <property type="match status" value="1"/>
</dbReference>
<dbReference type="Pfam" id="PF00672">
    <property type="entry name" value="HAMP"/>
    <property type="match status" value="1"/>
</dbReference>
<dbReference type="SUPFAM" id="SSF103190">
    <property type="entry name" value="Sensory domain-like"/>
    <property type="match status" value="1"/>
</dbReference>
<evidence type="ECO:0000256" key="3">
    <source>
        <dbReference type="ARBA" id="ARBA00023136"/>
    </source>
</evidence>
<feature type="domain" description="HAMP" evidence="10">
    <location>
        <begin position="322"/>
        <end position="374"/>
    </location>
</feature>
<evidence type="ECO:0000259" key="10">
    <source>
        <dbReference type="PROSITE" id="PS50885"/>
    </source>
</evidence>
<evidence type="ECO:0000256" key="4">
    <source>
        <dbReference type="ARBA" id="ARBA00023224"/>
    </source>
</evidence>
<dbReference type="SMART" id="SM00283">
    <property type="entry name" value="MA"/>
    <property type="match status" value="1"/>
</dbReference>
<dbReference type="GO" id="GO:0004888">
    <property type="term" value="F:transmembrane signaling receptor activity"/>
    <property type="evidence" value="ECO:0007669"/>
    <property type="project" value="InterPro"/>
</dbReference>
<evidence type="ECO:0000256" key="5">
    <source>
        <dbReference type="ARBA" id="ARBA00029447"/>
    </source>
</evidence>
<gene>
    <name evidence="11" type="ORF">CON36_34375</name>
</gene>
<keyword evidence="8" id="KW-0812">Transmembrane</keyword>
<dbReference type="CDD" id="cd12913">
    <property type="entry name" value="PDC1_MCP_like"/>
    <property type="match status" value="1"/>
</dbReference>
<feature type="transmembrane region" description="Helical" evidence="8">
    <location>
        <begin position="298"/>
        <end position="321"/>
    </location>
</feature>
<dbReference type="SMART" id="SM00304">
    <property type="entry name" value="HAMP"/>
    <property type="match status" value="1"/>
</dbReference>
<dbReference type="EMBL" id="NVMX01000212">
    <property type="protein sequence ID" value="PDZ94332.1"/>
    <property type="molecule type" value="Genomic_DNA"/>
</dbReference>
<evidence type="ECO:0000256" key="1">
    <source>
        <dbReference type="ARBA" id="ARBA00004236"/>
    </source>
</evidence>
<dbReference type="Proteomes" id="UP000219922">
    <property type="component" value="Unassembled WGS sequence"/>
</dbReference>
<dbReference type="InterPro" id="IPR003660">
    <property type="entry name" value="HAMP_dom"/>
</dbReference>
<dbReference type="InterPro" id="IPR004090">
    <property type="entry name" value="Chemotax_Me-accpt_rcpt"/>
</dbReference>
<dbReference type="CDD" id="cd12912">
    <property type="entry name" value="PDC2_MCP_like"/>
    <property type="match status" value="1"/>
</dbReference>
<dbReference type="AlphaFoldDB" id="A0A9X6SSI7"/>
<dbReference type="FunFam" id="1.10.287.950:FF:000001">
    <property type="entry name" value="Methyl-accepting chemotaxis sensory transducer"/>
    <property type="match status" value="1"/>
</dbReference>
<comment type="subcellular location">
    <subcellularLocation>
        <location evidence="1">Cell membrane</location>
    </subcellularLocation>
</comment>
<keyword evidence="3 8" id="KW-0472">Membrane</keyword>
<name>A0A9X6SSI7_BACCE</name>
<dbReference type="Gene3D" id="6.10.340.10">
    <property type="match status" value="1"/>
</dbReference>
<dbReference type="GO" id="GO:0007165">
    <property type="term" value="P:signal transduction"/>
    <property type="evidence" value="ECO:0007669"/>
    <property type="project" value="UniProtKB-KW"/>
</dbReference>
<dbReference type="SUPFAM" id="SSF58104">
    <property type="entry name" value="Methyl-accepting chemotaxis protein (MCP) signaling domain"/>
    <property type="match status" value="1"/>
</dbReference>
<dbReference type="InterPro" id="IPR029151">
    <property type="entry name" value="Sensor-like_sf"/>
</dbReference>
<evidence type="ECO:0008006" key="13">
    <source>
        <dbReference type="Google" id="ProtNLM"/>
    </source>
</evidence>
<dbReference type="PANTHER" id="PTHR32089:SF112">
    <property type="entry name" value="LYSOZYME-LIKE PROTEIN-RELATED"/>
    <property type="match status" value="1"/>
</dbReference>
<evidence type="ECO:0000259" key="9">
    <source>
        <dbReference type="PROSITE" id="PS50111"/>
    </source>
</evidence>
<evidence type="ECO:0000313" key="11">
    <source>
        <dbReference type="EMBL" id="PDZ94332.1"/>
    </source>
</evidence>
<accession>A0A9X6SSI7</accession>
<feature type="transmembrane region" description="Helical" evidence="8">
    <location>
        <begin position="12"/>
        <end position="30"/>
    </location>
</feature>
<dbReference type="Gene3D" id="3.30.450.20">
    <property type="entry name" value="PAS domain"/>
    <property type="match status" value="2"/>
</dbReference>
<dbReference type="PROSITE" id="PS50111">
    <property type="entry name" value="CHEMOTAXIS_TRANSDUC_2"/>
    <property type="match status" value="1"/>
</dbReference>
<evidence type="ECO:0000256" key="2">
    <source>
        <dbReference type="ARBA" id="ARBA00022475"/>
    </source>
</evidence>
<comment type="similarity">
    <text evidence="5">Belongs to the methyl-accepting chemotaxis (MCP) protein family.</text>
</comment>
<evidence type="ECO:0000256" key="6">
    <source>
        <dbReference type="PROSITE-ProRule" id="PRU00284"/>
    </source>
</evidence>
<keyword evidence="7" id="KW-0175">Coiled coil</keyword>
<dbReference type="Pfam" id="PF22673">
    <property type="entry name" value="MCP-like_PDC_1"/>
    <property type="match status" value="1"/>
</dbReference>
<dbReference type="InterPro" id="IPR004089">
    <property type="entry name" value="MCPsignal_dom"/>
</dbReference>
<evidence type="ECO:0000256" key="8">
    <source>
        <dbReference type="SAM" id="Phobius"/>
    </source>
</evidence>
<dbReference type="PROSITE" id="PS50885">
    <property type="entry name" value="HAMP"/>
    <property type="match status" value="1"/>
</dbReference>
<keyword evidence="8" id="KW-1133">Transmembrane helix</keyword>
<feature type="coiled-coil region" evidence="7">
    <location>
        <begin position="471"/>
        <end position="508"/>
    </location>
</feature>
<keyword evidence="4 6" id="KW-0807">Transducer</keyword>
<dbReference type="CDD" id="cd06225">
    <property type="entry name" value="HAMP"/>
    <property type="match status" value="1"/>
</dbReference>
<dbReference type="PRINTS" id="PR00260">
    <property type="entry name" value="CHEMTRNSDUCR"/>
</dbReference>
<comment type="caution">
    <text evidence="11">The sequence shown here is derived from an EMBL/GenBank/DDBJ whole genome shotgun (WGS) entry which is preliminary data.</text>
</comment>
<dbReference type="CDD" id="cd11386">
    <property type="entry name" value="MCP_signal"/>
    <property type="match status" value="1"/>
</dbReference>
<dbReference type="GO" id="GO:0005886">
    <property type="term" value="C:plasma membrane"/>
    <property type="evidence" value="ECO:0007669"/>
    <property type="project" value="UniProtKB-SubCell"/>
</dbReference>
<dbReference type="PANTHER" id="PTHR32089">
    <property type="entry name" value="METHYL-ACCEPTING CHEMOTAXIS PROTEIN MCPB"/>
    <property type="match status" value="1"/>
</dbReference>
<protein>
    <recommendedName>
        <fullName evidence="13">Methyl-accepting chemotaxis protein</fullName>
    </recommendedName>
</protein>
<keyword evidence="2" id="KW-1003">Cell membrane</keyword>
<evidence type="ECO:0000256" key="7">
    <source>
        <dbReference type="SAM" id="Coils"/>
    </source>
</evidence>